<feature type="signal peptide" evidence="1">
    <location>
        <begin position="1"/>
        <end position="21"/>
    </location>
</feature>
<feature type="chain" id="PRO_5012978943" description="DUF4252 domain-containing protein" evidence="1">
    <location>
        <begin position="22"/>
        <end position="156"/>
    </location>
</feature>
<gene>
    <name evidence="2" type="ORF">SAMN05660349_00442</name>
</gene>
<sequence length="156" mass="17784">MKAKYIILALLCIVFSQAGLAQTTSKLFEKYADMDNVTSVYISKAMFKMMPTMQTAGLNLMNMKGKVESLQVLTTERKDLTVKMRNEFSQLVTKQHEELMRVRDGKTKATFYAVMKGDLVKDMLMLADTEEGFTVIQLLGNFTLQDIQEITKDMDK</sequence>
<reference evidence="3" key="1">
    <citation type="submission" date="2017-02" db="EMBL/GenBank/DDBJ databases">
        <authorList>
            <person name="Varghese N."/>
            <person name="Submissions S."/>
        </authorList>
    </citation>
    <scope>NUCLEOTIDE SEQUENCE [LARGE SCALE GENOMIC DNA]</scope>
    <source>
        <strain evidence="3">DSM 24967</strain>
    </source>
</reference>
<dbReference type="Proteomes" id="UP000190852">
    <property type="component" value="Unassembled WGS sequence"/>
</dbReference>
<evidence type="ECO:0008006" key="4">
    <source>
        <dbReference type="Google" id="ProtNLM"/>
    </source>
</evidence>
<proteinExistence type="predicted"/>
<organism evidence="2 3">
    <name type="scientific">Parabacteroides chartae</name>
    <dbReference type="NCBI Taxonomy" id="1037355"/>
    <lineage>
        <taxon>Bacteria</taxon>
        <taxon>Pseudomonadati</taxon>
        <taxon>Bacteroidota</taxon>
        <taxon>Bacteroidia</taxon>
        <taxon>Bacteroidales</taxon>
        <taxon>Tannerellaceae</taxon>
        <taxon>Parabacteroides</taxon>
    </lineage>
</organism>
<evidence type="ECO:0000313" key="3">
    <source>
        <dbReference type="Proteomes" id="UP000190852"/>
    </source>
</evidence>
<dbReference type="EMBL" id="FUYQ01000002">
    <property type="protein sequence ID" value="SKB30067.1"/>
    <property type="molecule type" value="Genomic_DNA"/>
</dbReference>
<protein>
    <recommendedName>
        <fullName evidence="4">DUF4252 domain-containing protein</fullName>
    </recommendedName>
</protein>
<dbReference type="Pfam" id="PF14060">
    <property type="entry name" value="DUF4252"/>
    <property type="match status" value="1"/>
</dbReference>
<keyword evidence="1" id="KW-0732">Signal</keyword>
<name>A0A1T5A5Q0_9BACT</name>
<dbReference type="AlphaFoldDB" id="A0A1T5A5Q0"/>
<dbReference type="RefSeq" id="WP_079682171.1">
    <property type="nucleotide sequence ID" value="NZ_FUYQ01000002.1"/>
</dbReference>
<evidence type="ECO:0000256" key="1">
    <source>
        <dbReference type="SAM" id="SignalP"/>
    </source>
</evidence>
<evidence type="ECO:0000313" key="2">
    <source>
        <dbReference type="EMBL" id="SKB30067.1"/>
    </source>
</evidence>
<keyword evidence="3" id="KW-1185">Reference proteome</keyword>
<accession>A0A1T5A5Q0</accession>
<dbReference type="InterPro" id="IPR025348">
    <property type="entry name" value="DUF4252"/>
</dbReference>